<dbReference type="InterPro" id="IPR001270">
    <property type="entry name" value="ClpA/B"/>
</dbReference>
<dbReference type="PANTHER" id="PTHR11638:SF111">
    <property type="entry name" value="ATP-DEPENDENT CLP PROTEASE ATP-BINDING SUBUNIT CLPA"/>
    <property type="match status" value="1"/>
</dbReference>
<dbReference type="InterPro" id="IPR028299">
    <property type="entry name" value="ClpA/B_CS2"/>
</dbReference>
<dbReference type="PANTHER" id="PTHR11638">
    <property type="entry name" value="ATP-DEPENDENT CLP PROTEASE"/>
    <property type="match status" value="1"/>
</dbReference>
<keyword evidence="4 7" id="KW-0067">ATP-binding</keyword>
<dbReference type="InterPro" id="IPR003593">
    <property type="entry name" value="AAA+_ATPase"/>
</dbReference>
<evidence type="ECO:0000256" key="3">
    <source>
        <dbReference type="ARBA" id="ARBA00022741"/>
    </source>
</evidence>
<keyword evidence="2 6" id="KW-0677">Repeat</keyword>
<evidence type="ECO:0000259" key="8">
    <source>
        <dbReference type="PROSITE" id="PS51903"/>
    </source>
</evidence>
<evidence type="ECO:0000313" key="9">
    <source>
        <dbReference type="EMBL" id="RBO83379.1"/>
    </source>
</evidence>
<dbReference type="PROSITE" id="PS00871">
    <property type="entry name" value="CLPAB_2"/>
    <property type="match status" value="1"/>
</dbReference>
<dbReference type="GO" id="GO:0006508">
    <property type="term" value="P:proteolysis"/>
    <property type="evidence" value="ECO:0007669"/>
    <property type="project" value="UniProtKB-KW"/>
</dbReference>
<dbReference type="GO" id="GO:0005737">
    <property type="term" value="C:cytoplasm"/>
    <property type="evidence" value="ECO:0007669"/>
    <property type="project" value="TreeGrafter"/>
</dbReference>
<dbReference type="GO" id="GO:0034605">
    <property type="term" value="P:cellular response to heat"/>
    <property type="evidence" value="ECO:0007669"/>
    <property type="project" value="TreeGrafter"/>
</dbReference>
<feature type="domain" description="Clp R" evidence="8">
    <location>
        <begin position="1"/>
        <end position="147"/>
    </location>
</feature>
<dbReference type="GO" id="GO:0005524">
    <property type="term" value="F:ATP binding"/>
    <property type="evidence" value="ECO:0007669"/>
    <property type="project" value="UniProtKB-KW"/>
</dbReference>
<name>A0A366D1K5_9GAMM</name>
<dbReference type="Proteomes" id="UP000252086">
    <property type="component" value="Unassembled WGS sequence"/>
</dbReference>
<keyword evidence="3 7" id="KW-0547">Nucleotide-binding</keyword>
<dbReference type="GO" id="GO:0008233">
    <property type="term" value="F:peptidase activity"/>
    <property type="evidence" value="ECO:0007669"/>
    <property type="project" value="UniProtKB-KW"/>
</dbReference>
<reference evidence="9 10" key="1">
    <citation type="submission" date="2018-06" db="EMBL/GenBank/DDBJ databases">
        <title>Genomic Encyclopedia of Type Strains, Phase III (KMG-III): the genomes of soil and plant-associated and newly described type strains.</title>
        <authorList>
            <person name="Whitman W."/>
        </authorList>
    </citation>
    <scope>NUCLEOTIDE SEQUENCE [LARGE SCALE GENOMIC DNA]</scope>
    <source>
        <strain evidence="9 10">CECT 7732</strain>
    </source>
</reference>
<dbReference type="CDD" id="cd00009">
    <property type="entry name" value="AAA"/>
    <property type="match status" value="1"/>
</dbReference>
<dbReference type="InterPro" id="IPR050130">
    <property type="entry name" value="ClpA_ClpB"/>
</dbReference>
<dbReference type="Gene3D" id="1.10.1780.10">
    <property type="entry name" value="Clp, N-terminal domain"/>
    <property type="match status" value="1"/>
</dbReference>
<dbReference type="InterPro" id="IPR004176">
    <property type="entry name" value="Clp_R_N"/>
</dbReference>
<dbReference type="InterPro" id="IPR027417">
    <property type="entry name" value="P-loop_NTPase"/>
</dbReference>
<dbReference type="SUPFAM" id="SSF52540">
    <property type="entry name" value="P-loop containing nucleoside triphosphate hydrolases"/>
    <property type="match status" value="2"/>
</dbReference>
<dbReference type="InterPro" id="IPR003959">
    <property type="entry name" value="ATPase_AAA_core"/>
</dbReference>
<dbReference type="PROSITE" id="PS00870">
    <property type="entry name" value="CLPAB_1"/>
    <property type="match status" value="1"/>
</dbReference>
<comment type="caution">
    <text evidence="9">The sequence shown here is derived from an EMBL/GenBank/DDBJ whole genome shotgun (WGS) entry which is preliminary data.</text>
</comment>
<sequence>MLDKELEQTLNTAFKAARDKRHEFMTVEHLLLALIENGAASSVLKACGVNLETLSKELEEFVDSTTPLIPEDDEEREVQPTLGFQRVLQRAVFHVQSSGKREVTGANVLVAIFSEQESQTVYLLKRHGVARIDVVNYVAHGISKLGDSSEEVDQEDDAEDTSTAPLQKFALNLNEEAKNGKIDKLIGREYEVERVIQTLSRRRKNNPLLVGESGVGKTAIAEGLAKRIVDGQVPDVIADGVVYSLDLGALLAGTKYRGDFEKRLKQLLGELKKLPNAILFIDEIHTIIGAGAASGGVMDASNLLKPVLSSGGLRCIGSTTFQEFRGVFEKDHALARRFQKIDVNEPSVDDTYQILKGIIGAFEEHHQIKYEEPALLAAAELAQRYVTDRHMPDKAIDVVDEAGAYQRLQPEDKRKASITVADIEDIVSKIARVPVKAVNSDDRQVLSNLERNLKMVVFGQDNAIDSLSSAIKLSRAGLKAEQKPIGSFLMAGPTGVGKTEVTKQLAKQLGLELIRFDMSEYMERHAVSRLIGAPPGYVGFDQGGLLTEAVTKNPHSVVLLDEIEKAHPEVFNLLLQVMDHGTLTDNNGRKADFRNVILIMTSNAGAEELARRSIGFSNQDNSTDGMEVINRTFTPEFRNRLDAVIQFQQLDERIIFNVVDKFLVELQAQLDPKGVLLDVSDTARGWLAHKGYDRQMGARPMARVIQEHLKKPLADQILFGDLSEGGTVKVTLDEKKDELKFDVIKEAVVH</sequence>
<evidence type="ECO:0000256" key="5">
    <source>
        <dbReference type="ARBA" id="ARBA00023186"/>
    </source>
</evidence>
<dbReference type="Pfam" id="PF17871">
    <property type="entry name" value="AAA_lid_9"/>
    <property type="match status" value="1"/>
</dbReference>
<evidence type="ECO:0000313" key="10">
    <source>
        <dbReference type="Proteomes" id="UP000252086"/>
    </source>
</evidence>
<proteinExistence type="inferred from homology"/>
<evidence type="ECO:0000256" key="4">
    <source>
        <dbReference type="ARBA" id="ARBA00022840"/>
    </source>
</evidence>
<comment type="similarity">
    <text evidence="1 7">Belongs to the ClpA/ClpB family.</text>
</comment>
<dbReference type="CDD" id="cd19499">
    <property type="entry name" value="RecA-like_ClpB_Hsp104-like"/>
    <property type="match status" value="1"/>
</dbReference>
<dbReference type="OrthoDB" id="9803641at2"/>
<keyword evidence="9" id="KW-0645">Protease</keyword>
<dbReference type="InterPro" id="IPR019489">
    <property type="entry name" value="Clp_ATPase_C"/>
</dbReference>
<dbReference type="InterPro" id="IPR041546">
    <property type="entry name" value="ClpA/ClpB_AAA_lid"/>
</dbReference>
<dbReference type="SMART" id="SM00382">
    <property type="entry name" value="AAA"/>
    <property type="match status" value="2"/>
</dbReference>
<accession>A0A366D1K5</accession>
<dbReference type="EMBL" id="QNRF01000004">
    <property type="protein sequence ID" value="RBO83379.1"/>
    <property type="molecule type" value="Genomic_DNA"/>
</dbReference>
<dbReference type="InterPro" id="IPR018368">
    <property type="entry name" value="ClpA/B_CS1"/>
</dbReference>
<keyword evidence="5 7" id="KW-0143">Chaperone</keyword>
<dbReference type="FunFam" id="3.40.50.300:FF:000025">
    <property type="entry name" value="ATP-dependent Clp protease subunit"/>
    <property type="match status" value="1"/>
</dbReference>
<dbReference type="Pfam" id="PF00004">
    <property type="entry name" value="AAA"/>
    <property type="match status" value="1"/>
</dbReference>
<dbReference type="InterPro" id="IPR036628">
    <property type="entry name" value="Clp_N_dom_sf"/>
</dbReference>
<gene>
    <name evidence="9" type="ORF">DFP76_104194</name>
</gene>
<dbReference type="Gene3D" id="1.10.8.60">
    <property type="match status" value="2"/>
</dbReference>
<keyword evidence="9" id="KW-0378">Hydrolase</keyword>
<evidence type="ECO:0000256" key="2">
    <source>
        <dbReference type="ARBA" id="ARBA00022737"/>
    </source>
</evidence>
<dbReference type="PRINTS" id="PR00300">
    <property type="entry name" value="CLPPROTEASEA"/>
</dbReference>
<dbReference type="Pfam" id="PF10431">
    <property type="entry name" value="ClpB_D2-small"/>
    <property type="match status" value="1"/>
</dbReference>
<dbReference type="GO" id="GO:0016887">
    <property type="term" value="F:ATP hydrolysis activity"/>
    <property type="evidence" value="ECO:0007669"/>
    <property type="project" value="InterPro"/>
</dbReference>
<dbReference type="Gene3D" id="3.40.50.300">
    <property type="entry name" value="P-loop containing nucleotide triphosphate hydrolases"/>
    <property type="match status" value="2"/>
</dbReference>
<dbReference type="AlphaFoldDB" id="A0A366D1K5"/>
<dbReference type="RefSeq" id="WP_113874331.1">
    <property type="nucleotide sequence ID" value="NZ_QNRF01000004.1"/>
</dbReference>
<evidence type="ECO:0000256" key="6">
    <source>
        <dbReference type="PROSITE-ProRule" id="PRU01251"/>
    </source>
</evidence>
<keyword evidence="10" id="KW-1185">Reference proteome</keyword>
<organism evidence="9 10">
    <name type="scientific">Marinomonas aquiplantarum</name>
    <dbReference type="NCBI Taxonomy" id="491951"/>
    <lineage>
        <taxon>Bacteria</taxon>
        <taxon>Pseudomonadati</taxon>
        <taxon>Pseudomonadota</taxon>
        <taxon>Gammaproteobacteria</taxon>
        <taxon>Oceanospirillales</taxon>
        <taxon>Oceanospirillaceae</taxon>
        <taxon>Marinomonas</taxon>
    </lineage>
</organism>
<dbReference type="SMART" id="SM01086">
    <property type="entry name" value="ClpB_D2-small"/>
    <property type="match status" value="1"/>
</dbReference>
<protein>
    <submittedName>
        <fullName evidence="9">ATP-dependent Clp protease ATP-binding subunit ClpA</fullName>
    </submittedName>
</protein>
<dbReference type="SUPFAM" id="SSF81923">
    <property type="entry name" value="Double Clp-N motif"/>
    <property type="match status" value="1"/>
</dbReference>
<dbReference type="Pfam" id="PF02861">
    <property type="entry name" value="Clp_N"/>
    <property type="match status" value="1"/>
</dbReference>
<dbReference type="PROSITE" id="PS51903">
    <property type="entry name" value="CLP_R"/>
    <property type="match status" value="1"/>
</dbReference>
<dbReference type="InterPro" id="IPR013461">
    <property type="entry name" value="ClpA"/>
</dbReference>
<evidence type="ECO:0000256" key="7">
    <source>
        <dbReference type="RuleBase" id="RU004432"/>
    </source>
</evidence>
<dbReference type="NCBIfam" id="TIGR02639">
    <property type="entry name" value="ClpA"/>
    <property type="match status" value="1"/>
</dbReference>
<dbReference type="GO" id="GO:0043335">
    <property type="term" value="P:protein unfolding"/>
    <property type="evidence" value="ECO:0007669"/>
    <property type="project" value="InterPro"/>
</dbReference>
<evidence type="ECO:0000256" key="1">
    <source>
        <dbReference type="ARBA" id="ARBA00008675"/>
    </source>
</evidence>
<dbReference type="Pfam" id="PF07724">
    <property type="entry name" value="AAA_2"/>
    <property type="match status" value="1"/>
</dbReference>